<dbReference type="PANTHER" id="PTHR31197">
    <property type="entry name" value="OS01G0612600 PROTEIN"/>
    <property type="match status" value="1"/>
</dbReference>
<dbReference type="Pfam" id="PF07800">
    <property type="entry name" value="DUF1644"/>
    <property type="match status" value="1"/>
</dbReference>
<feature type="region of interest" description="Disordered" evidence="1">
    <location>
        <begin position="360"/>
        <end position="395"/>
    </location>
</feature>
<reference evidence="3" key="1">
    <citation type="submission" date="2021-01" db="UniProtKB">
        <authorList>
            <consortium name="EnsemblPlants"/>
        </authorList>
    </citation>
    <scope>IDENTIFICATION</scope>
</reference>
<protein>
    <submittedName>
        <fullName evidence="3">Uncharacterized protein</fullName>
    </submittedName>
</protein>
<dbReference type="PANTHER" id="PTHR31197:SF2">
    <property type="entry name" value="C2H2-TYPE DOMAIN-CONTAINING PROTEIN"/>
    <property type="match status" value="1"/>
</dbReference>
<feature type="compositionally biased region" description="Polar residues" evidence="1">
    <location>
        <begin position="366"/>
        <end position="375"/>
    </location>
</feature>
<accession>A0A7N0UPJ9</accession>
<proteinExistence type="predicted"/>
<feature type="chain" id="PRO_5029605006" evidence="2">
    <location>
        <begin position="28"/>
        <end position="395"/>
    </location>
</feature>
<dbReference type="Gramene" id="Kaladp0076s0383.1.v1.1">
    <property type="protein sequence ID" value="Kaladp0076s0383.1.v1.1"/>
    <property type="gene ID" value="Kaladp0076s0383.v1.1"/>
</dbReference>
<dbReference type="AlphaFoldDB" id="A0A7N0UPJ9"/>
<evidence type="ECO:0000313" key="4">
    <source>
        <dbReference type="Proteomes" id="UP000594263"/>
    </source>
</evidence>
<keyword evidence="2" id="KW-0732">Signal</keyword>
<dbReference type="EnsemblPlants" id="Kaladp0076s0383.1.v1.1">
    <property type="protein sequence ID" value="Kaladp0076s0383.1.v1.1"/>
    <property type="gene ID" value="Kaladp0076s0383.v1.1"/>
</dbReference>
<evidence type="ECO:0000256" key="2">
    <source>
        <dbReference type="SAM" id="SignalP"/>
    </source>
</evidence>
<organism evidence="3 4">
    <name type="scientific">Kalanchoe fedtschenkoi</name>
    <name type="common">Lavender scallops</name>
    <name type="synonym">South American air plant</name>
    <dbReference type="NCBI Taxonomy" id="63787"/>
    <lineage>
        <taxon>Eukaryota</taxon>
        <taxon>Viridiplantae</taxon>
        <taxon>Streptophyta</taxon>
        <taxon>Embryophyta</taxon>
        <taxon>Tracheophyta</taxon>
        <taxon>Spermatophyta</taxon>
        <taxon>Magnoliopsida</taxon>
        <taxon>eudicotyledons</taxon>
        <taxon>Gunneridae</taxon>
        <taxon>Pentapetalae</taxon>
        <taxon>Saxifragales</taxon>
        <taxon>Crassulaceae</taxon>
        <taxon>Kalanchoe</taxon>
    </lineage>
</organism>
<feature type="signal peptide" evidence="2">
    <location>
        <begin position="1"/>
        <end position="27"/>
    </location>
</feature>
<name>A0A7N0UPJ9_KALFE</name>
<evidence type="ECO:0000313" key="3">
    <source>
        <dbReference type="EnsemblPlants" id="Kaladp0076s0383.1.v1.1"/>
    </source>
</evidence>
<dbReference type="Proteomes" id="UP000594263">
    <property type="component" value="Unplaced"/>
</dbReference>
<evidence type="ECO:0000256" key="1">
    <source>
        <dbReference type="SAM" id="MobiDB-lite"/>
    </source>
</evidence>
<dbReference type="InterPro" id="IPR012866">
    <property type="entry name" value="DUF1644"/>
</dbReference>
<keyword evidence="4" id="KW-1185">Reference proteome</keyword>
<sequence length="395" mass="44769">MDRISCLVYLLWNVIIILLNKMKRKTAVDAITSQTTEWDDIVCPICMEHPHNAIILRCSSYKKGCRSYICDTSYLHSNCLDRFVEQSGGPKSRHSSLSSSDYGNNSAELSGTSLAVSDRIGFVLSDTNDNLNLNGNDTVVSRGTRDNNLIQDIHLPGEQSSEPDITEASWLRIASEVYNSGFSCQPDMSITCPMCRGKVTGWEIAVEERKHLNLLKRGCSHDGCSFSGNYRELRCHARNDHFGANPISVDPTRERSWHRLEQQRERDDIITALHSEAPDAVVVGDYVIERDGRQLDEDFDADRQWLDTLYILHMINSIEPESSRRSRPWSRHRRLVAAPSERNQLLWGENLLGLQDDEDDTELQDNANGNLSNNVDGDLSPARRRRRNLTGFSSE</sequence>